<dbReference type="HAMAP" id="MF_00761">
    <property type="entry name" value="UPF0303"/>
    <property type="match status" value="1"/>
</dbReference>
<dbReference type="Gene3D" id="3.30.450.150">
    <property type="entry name" value="Haem-degrading domain"/>
    <property type="match status" value="1"/>
</dbReference>
<dbReference type="InterPro" id="IPR005624">
    <property type="entry name" value="PduO/GlcC-like"/>
</dbReference>
<evidence type="ECO:0000256" key="1">
    <source>
        <dbReference type="HAMAP-Rule" id="MF_00761"/>
    </source>
</evidence>
<sequence>MTDMIANDIRRIEEQERLLRFDRFSPDDAWALGNCVRDTARAMGAGVAIDISLRDRILFHCALPGTSTDNVEWIRRKRNTVLRLWHSSYLVGRRLALSGRNQEEAHNLPLADFAVHGGSFPLFVADLGCVGAVTVSGVPQRTDHAIVVDAIAAFLKVDLGDSRLPD</sequence>
<dbReference type="NCBIfam" id="NF002696">
    <property type="entry name" value="PRK02487.1-5"/>
    <property type="match status" value="1"/>
</dbReference>
<reference evidence="2" key="1">
    <citation type="submission" date="2022-04" db="EMBL/GenBank/DDBJ databases">
        <title>Shinella lacus sp. nov., a novel member of the genus Shinella from water.</title>
        <authorList>
            <person name="Deng Y."/>
        </authorList>
    </citation>
    <scope>NUCLEOTIDE SEQUENCE</scope>
    <source>
        <strain evidence="2">JCM 31239</strain>
    </source>
</reference>
<gene>
    <name evidence="2" type="ORF">GB928_006000</name>
</gene>
<comment type="caution">
    <text evidence="2">The sequence shown here is derived from an EMBL/GenBank/DDBJ whole genome shotgun (WGS) entry which is preliminary data.</text>
</comment>
<evidence type="ECO:0000313" key="2">
    <source>
        <dbReference type="EMBL" id="MDO6120733.1"/>
    </source>
</evidence>
<organism evidence="2 3">
    <name type="scientific">Shinella curvata</name>
    <dbReference type="NCBI Taxonomy" id="1817964"/>
    <lineage>
        <taxon>Bacteria</taxon>
        <taxon>Pseudomonadati</taxon>
        <taxon>Pseudomonadota</taxon>
        <taxon>Alphaproteobacteria</taxon>
        <taxon>Hyphomicrobiales</taxon>
        <taxon>Rhizobiaceae</taxon>
        <taxon>Shinella</taxon>
    </lineage>
</organism>
<dbReference type="PANTHER" id="PTHR28255:SF1">
    <property type="entry name" value="UPF0303 PROTEIN YBR137W"/>
    <property type="match status" value="1"/>
</dbReference>
<dbReference type="InterPro" id="IPR038084">
    <property type="entry name" value="PduO/GlcC-like_sf"/>
</dbReference>
<dbReference type="PIRSF" id="PIRSF008757">
    <property type="entry name" value="UCP008757"/>
    <property type="match status" value="1"/>
</dbReference>
<dbReference type="InterPro" id="IPR010371">
    <property type="entry name" value="YBR137W-like"/>
</dbReference>
<dbReference type="Proteomes" id="UP001177080">
    <property type="component" value="Unassembled WGS sequence"/>
</dbReference>
<comment type="similarity">
    <text evidence="1">Belongs to the UPF0303 family.</text>
</comment>
<protein>
    <recommendedName>
        <fullName evidence="1">UPF0303 protein GB928_006000</fullName>
    </recommendedName>
</protein>
<dbReference type="PANTHER" id="PTHR28255">
    <property type="match status" value="1"/>
</dbReference>
<dbReference type="SUPFAM" id="SSF143744">
    <property type="entry name" value="GlcG-like"/>
    <property type="match status" value="1"/>
</dbReference>
<dbReference type="EMBL" id="WHSC02000002">
    <property type="protein sequence ID" value="MDO6120733.1"/>
    <property type="molecule type" value="Genomic_DNA"/>
</dbReference>
<keyword evidence="3" id="KW-1185">Reference proteome</keyword>
<evidence type="ECO:0000313" key="3">
    <source>
        <dbReference type="Proteomes" id="UP001177080"/>
    </source>
</evidence>
<proteinExistence type="inferred from homology"/>
<name>A0ABT8XAH3_9HYPH</name>
<dbReference type="Pfam" id="PF03928">
    <property type="entry name" value="HbpS-like"/>
    <property type="match status" value="1"/>
</dbReference>
<dbReference type="RefSeq" id="WP_244761823.1">
    <property type="nucleotide sequence ID" value="NZ_JALJCJ010000004.1"/>
</dbReference>
<accession>A0ABT8XAH3</accession>